<feature type="compositionally biased region" description="Basic and acidic residues" evidence="1">
    <location>
        <begin position="33"/>
        <end position="43"/>
    </location>
</feature>
<feature type="region of interest" description="Disordered" evidence="1">
    <location>
        <begin position="66"/>
        <end position="89"/>
    </location>
</feature>
<feature type="compositionally biased region" description="Basic and acidic residues" evidence="1">
    <location>
        <begin position="66"/>
        <end position="79"/>
    </location>
</feature>
<name>U9U3L2_RHIID</name>
<dbReference type="HOGENOM" id="CLU_2455889_0_0_1"/>
<dbReference type="EMBL" id="KI282413">
    <property type="protein sequence ID" value="ESA14960.1"/>
    <property type="molecule type" value="Genomic_DNA"/>
</dbReference>
<accession>U9U3L2</accession>
<feature type="region of interest" description="Disordered" evidence="1">
    <location>
        <begin position="1"/>
        <end position="53"/>
    </location>
</feature>
<protein>
    <submittedName>
        <fullName evidence="2">Uncharacterized protein</fullName>
    </submittedName>
</protein>
<gene>
    <name evidence="2" type="ORF">GLOINDRAFT_24399</name>
</gene>
<proteinExistence type="predicted"/>
<dbReference type="AlphaFoldDB" id="U9U3L2"/>
<dbReference type="VEuPathDB" id="FungiDB:RhiirFUN_024355"/>
<feature type="compositionally biased region" description="Acidic residues" evidence="1">
    <location>
        <begin position="44"/>
        <end position="53"/>
    </location>
</feature>
<reference evidence="2" key="1">
    <citation type="submission" date="2013-07" db="EMBL/GenBank/DDBJ databases">
        <title>The genome of an arbuscular mycorrhizal fungus provides insights into the evolution of the oldest plant symbiosis.</title>
        <authorList>
            <consortium name="DOE Joint Genome Institute"/>
            <person name="Tisserant E."/>
            <person name="Malbreil M."/>
            <person name="Kuo A."/>
            <person name="Kohler A."/>
            <person name="Symeonidi A."/>
            <person name="Balestrini R."/>
            <person name="Charron P."/>
            <person name="Duensing N."/>
            <person name="Frei-dit-Frey N."/>
            <person name="Gianinazzi-Pearson V."/>
            <person name="Gilbert B."/>
            <person name="Handa Y."/>
            <person name="Hijri M."/>
            <person name="Kaul R."/>
            <person name="Kawaguchi M."/>
            <person name="Krajinski F."/>
            <person name="Lammers P."/>
            <person name="Lapierre D."/>
            <person name="Masclaux F.G."/>
            <person name="Murat C."/>
            <person name="Morin E."/>
            <person name="Ndikumana S."/>
            <person name="Pagni M."/>
            <person name="Petitpierre D."/>
            <person name="Requena N."/>
            <person name="Rosikiewicz P."/>
            <person name="Riley R."/>
            <person name="Saito K."/>
            <person name="San Clemente H."/>
            <person name="Shapiro H."/>
            <person name="van Tuinen D."/>
            <person name="Becard G."/>
            <person name="Bonfante P."/>
            <person name="Paszkowski U."/>
            <person name="Shachar-Hill Y."/>
            <person name="Young J.P."/>
            <person name="Sanders I.R."/>
            <person name="Henrissat B."/>
            <person name="Rensing S.A."/>
            <person name="Grigoriev I.V."/>
            <person name="Corradi N."/>
            <person name="Roux C."/>
            <person name="Martin F."/>
        </authorList>
    </citation>
    <scope>NUCLEOTIDE SEQUENCE</scope>
    <source>
        <strain evidence="2">DAOM 197198</strain>
    </source>
</reference>
<sequence length="89" mass="10425">MKKNKRRKIKMSEMNDGETEIKVAQKGIKKKQKLNETDGKNGSDDDNENGMDDNYEKMEQMMMIDDDKNGMDDENEKIMRTKWMKGTKG</sequence>
<feature type="compositionally biased region" description="Basic residues" evidence="1">
    <location>
        <begin position="80"/>
        <end position="89"/>
    </location>
</feature>
<organism evidence="2">
    <name type="scientific">Rhizophagus irregularis (strain DAOM 181602 / DAOM 197198 / MUCL 43194)</name>
    <name type="common">Arbuscular mycorrhizal fungus</name>
    <name type="synonym">Glomus intraradices</name>
    <dbReference type="NCBI Taxonomy" id="747089"/>
    <lineage>
        <taxon>Eukaryota</taxon>
        <taxon>Fungi</taxon>
        <taxon>Fungi incertae sedis</taxon>
        <taxon>Mucoromycota</taxon>
        <taxon>Glomeromycotina</taxon>
        <taxon>Glomeromycetes</taxon>
        <taxon>Glomerales</taxon>
        <taxon>Glomeraceae</taxon>
        <taxon>Rhizophagus</taxon>
    </lineage>
</organism>
<evidence type="ECO:0000256" key="1">
    <source>
        <dbReference type="SAM" id="MobiDB-lite"/>
    </source>
</evidence>
<evidence type="ECO:0000313" key="2">
    <source>
        <dbReference type="EMBL" id="ESA14960.1"/>
    </source>
</evidence>